<organism evidence="1 2">
    <name type="scientific">Prorocentrum cordatum</name>
    <dbReference type="NCBI Taxonomy" id="2364126"/>
    <lineage>
        <taxon>Eukaryota</taxon>
        <taxon>Sar</taxon>
        <taxon>Alveolata</taxon>
        <taxon>Dinophyceae</taxon>
        <taxon>Prorocentrales</taxon>
        <taxon>Prorocentraceae</taxon>
        <taxon>Prorocentrum</taxon>
    </lineage>
</organism>
<comment type="caution">
    <text evidence="1">The sequence shown here is derived from an EMBL/GenBank/DDBJ whole genome shotgun (WGS) entry which is preliminary data.</text>
</comment>
<keyword evidence="2" id="KW-1185">Reference proteome</keyword>
<gene>
    <name evidence="1" type="ORF">PCOR1329_LOCUS36332</name>
</gene>
<accession>A0ABN9T7H8</accession>
<reference evidence="1" key="1">
    <citation type="submission" date="2023-10" db="EMBL/GenBank/DDBJ databases">
        <authorList>
            <person name="Chen Y."/>
            <person name="Shah S."/>
            <person name="Dougan E. K."/>
            <person name="Thang M."/>
            <person name="Chan C."/>
        </authorList>
    </citation>
    <scope>NUCLEOTIDE SEQUENCE [LARGE SCALE GENOMIC DNA]</scope>
</reference>
<protein>
    <submittedName>
        <fullName evidence="1">Uncharacterized protein</fullName>
    </submittedName>
</protein>
<dbReference type="EMBL" id="CAUYUJ010014422">
    <property type="protein sequence ID" value="CAK0841037.1"/>
    <property type="molecule type" value="Genomic_DNA"/>
</dbReference>
<sequence length="122" mass="13631">MSNLEEDADRMGMLMGIQDMLHEGWGPHSNQSLFGTPRSVRDGPFAMESAGTLRNAHLESRQAGAFWTDGGSGVELDDLLVEVARVRADPQLEARIRALYHWDYDLLSRARRQMASEVRASS</sequence>
<evidence type="ECO:0000313" key="1">
    <source>
        <dbReference type="EMBL" id="CAK0841037.1"/>
    </source>
</evidence>
<name>A0ABN9T7H8_9DINO</name>
<proteinExistence type="predicted"/>
<evidence type="ECO:0000313" key="2">
    <source>
        <dbReference type="Proteomes" id="UP001189429"/>
    </source>
</evidence>
<dbReference type="Proteomes" id="UP001189429">
    <property type="component" value="Unassembled WGS sequence"/>
</dbReference>